<reference evidence="4" key="2">
    <citation type="submission" date="2022-03" db="EMBL/GenBank/DDBJ databases">
        <title>Draft title - Genomic analysis of global carrot germplasm unveils the trajectory of domestication and the origin of high carotenoid orange carrot.</title>
        <authorList>
            <person name="Iorizzo M."/>
            <person name="Ellison S."/>
            <person name="Senalik D."/>
            <person name="Macko-Podgorni A."/>
            <person name="Grzebelus D."/>
            <person name="Bostan H."/>
            <person name="Rolling W."/>
            <person name="Curaba J."/>
            <person name="Simon P."/>
        </authorList>
    </citation>
    <scope>NUCLEOTIDE SEQUENCE</scope>
    <source>
        <tissue evidence="4">Leaf</tissue>
    </source>
</reference>
<dbReference type="InterPro" id="IPR012677">
    <property type="entry name" value="Nucleotide-bd_a/b_plait_sf"/>
</dbReference>
<dbReference type="GO" id="GO:0003723">
    <property type="term" value="F:RNA binding"/>
    <property type="evidence" value="ECO:0007669"/>
    <property type="project" value="UniProtKB-UniRule"/>
</dbReference>
<dbReference type="InterPro" id="IPR050441">
    <property type="entry name" value="RBM"/>
</dbReference>
<dbReference type="PROSITE" id="PS50102">
    <property type="entry name" value="RRM"/>
    <property type="match status" value="1"/>
</dbReference>
<dbReference type="Pfam" id="PF00076">
    <property type="entry name" value="RRM_1"/>
    <property type="match status" value="1"/>
</dbReference>
<dbReference type="Proteomes" id="UP000077755">
    <property type="component" value="Chromosome 3"/>
</dbReference>
<feature type="compositionally biased region" description="Basic and acidic residues" evidence="2">
    <location>
        <begin position="29"/>
        <end position="38"/>
    </location>
</feature>
<name>A0AAF1AVD6_DAUCS</name>
<dbReference type="SMART" id="SM00360">
    <property type="entry name" value="RRM"/>
    <property type="match status" value="1"/>
</dbReference>
<feature type="compositionally biased region" description="Basic and acidic residues" evidence="2">
    <location>
        <begin position="165"/>
        <end position="192"/>
    </location>
</feature>
<feature type="compositionally biased region" description="Basic and acidic residues" evidence="2">
    <location>
        <begin position="120"/>
        <end position="130"/>
    </location>
</feature>
<dbReference type="InterPro" id="IPR035979">
    <property type="entry name" value="RBD_domain_sf"/>
</dbReference>
<feature type="domain" description="RRM" evidence="3">
    <location>
        <begin position="42"/>
        <end position="120"/>
    </location>
</feature>
<accession>A0AAF1AVD6</accession>
<reference evidence="4" key="1">
    <citation type="journal article" date="2016" name="Nat. Genet.">
        <title>A high-quality carrot genome assembly provides new insights into carotenoid accumulation and asterid genome evolution.</title>
        <authorList>
            <person name="Iorizzo M."/>
            <person name="Ellison S."/>
            <person name="Senalik D."/>
            <person name="Zeng P."/>
            <person name="Satapoomin P."/>
            <person name="Huang J."/>
            <person name="Bowman M."/>
            <person name="Iovene M."/>
            <person name="Sanseverino W."/>
            <person name="Cavagnaro P."/>
            <person name="Yildiz M."/>
            <person name="Macko-Podgorni A."/>
            <person name="Moranska E."/>
            <person name="Grzebelus E."/>
            <person name="Grzebelus D."/>
            <person name="Ashrafi H."/>
            <person name="Zheng Z."/>
            <person name="Cheng S."/>
            <person name="Spooner D."/>
            <person name="Van Deynze A."/>
            <person name="Simon P."/>
        </authorList>
    </citation>
    <scope>NUCLEOTIDE SEQUENCE</scope>
    <source>
        <tissue evidence="4">Leaf</tissue>
    </source>
</reference>
<proteinExistence type="predicted"/>
<feature type="region of interest" description="Disordered" evidence="2">
    <location>
        <begin position="1"/>
        <end position="43"/>
    </location>
</feature>
<feature type="compositionally biased region" description="Low complexity" evidence="2">
    <location>
        <begin position="1"/>
        <end position="15"/>
    </location>
</feature>
<dbReference type="InterPro" id="IPR000504">
    <property type="entry name" value="RRM_dom"/>
</dbReference>
<evidence type="ECO:0000313" key="5">
    <source>
        <dbReference type="Proteomes" id="UP000077755"/>
    </source>
</evidence>
<sequence>MRRYSPPRYSSPPRRGYVARPRSPPRRGYGGERGRHQEQNNGSLLVRNIPRDCRPEELRVPFERYGVVRDVYLPKDYYTGEPRGFAFVQFVDPYEAAEAQYRMNGQLFAGREISVVVAAESRKRPDDMRRSRSRSRSRSPRYPTGSRSRHRSRYYLMSYSPAPRRRSDYSLSSERRKDPRSPRDLPPEGDGRHARRSYSPISRNDAADRNDKEYAE</sequence>
<feature type="compositionally biased region" description="Basic and acidic residues" evidence="2">
    <location>
        <begin position="205"/>
        <end position="216"/>
    </location>
</feature>
<feature type="region of interest" description="Disordered" evidence="2">
    <location>
        <begin position="120"/>
        <end position="216"/>
    </location>
</feature>
<organism evidence="4 5">
    <name type="scientific">Daucus carota subsp. sativus</name>
    <name type="common">Carrot</name>
    <dbReference type="NCBI Taxonomy" id="79200"/>
    <lineage>
        <taxon>Eukaryota</taxon>
        <taxon>Viridiplantae</taxon>
        <taxon>Streptophyta</taxon>
        <taxon>Embryophyta</taxon>
        <taxon>Tracheophyta</taxon>
        <taxon>Spermatophyta</taxon>
        <taxon>Magnoliopsida</taxon>
        <taxon>eudicotyledons</taxon>
        <taxon>Gunneridae</taxon>
        <taxon>Pentapetalae</taxon>
        <taxon>asterids</taxon>
        <taxon>campanulids</taxon>
        <taxon>Apiales</taxon>
        <taxon>Apiaceae</taxon>
        <taxon>Apioideae</taxon>
        <taxon>Scandiceae</taxon>
        <taxon>Daucinae</taxon>
        <taxon>Daucus</taxon>
        <taxon>Daucus sect. Daucus</taxon>
    </lineage>
</organism>
<dbReference type="Gene3D" id="3.30.70.330">
    <property type="match status" value="1"/>
</dbReference>
<evidence type="ECO:0000256" key="2">
    <source>
        <dbReference type="SAM" id="MobiDB-lite"/>
    </source>
</evidence>
<protein>
    <recommendedName>
        <fullName evidence="3">RRM domain-containing protein</fullName>
    </recommendedName>
</protein>
<keyword evidence="5" id="KW-1185">Reference proteome</keyword>
<dbReference type="AlphaFoldDB" id="A0AAF1AVD6"/>
<evidence type="ECO:0000313" key="4">
    <source>
        <dbReference type="EMBL" id="WOG93931.1"/>
    </source>
</evidence>
<dbReference type="SUPFAM" id="SSF54928">
    <property type="entry name" value="RNA-binding domain, RBD"/>
    <property type="match status" value="1"/>
</dbReference>
<dbReference type="PANTHER" id="PTHR48034">
    <property type="entry name" value="TRANSFORMER-2 SEX-DETERMINING PROTEIN-RELATED"/>
    <property type="match status" value="1"/>
</dbReference>
<dbReference type="EMBL" id="CP093345">
    <property type="protein sequence ID" value="WOG93931.1"/>
    <property type="molecule type" value="Genomic_DNA"/>
</dbReference>
<evidence type="ECO:0000259" key="3">
    <source>
        <dbReference type="PROSITE" id="PS50102"/>
    </source>
</evidence>
<evidence type="ECO:0000256" key="1">
    <source>
        <dbReference type="PROSITE-ProRule" id="PRU00176"/>
    </source>
</evidence>
<keyword evidence="1" id="KW-0694">RNA-binding</keyword>
<gene>
    <name evidence="4" type="ORF">DCAR_0313219</name>
</gene>